<evidence type="ECO:0000313" key="3">
    <source>
        <dbReference type="EMBL" id="EUA08897.1"/>
    </source>
</evidence>
<evidence type="ECO:0000256" key="1">
    <source>
        <dbReference type="SAM" id="MobiDB-lite"/>
    </source>
</evidence>
<feature type="domain" description="DUF7159" evidence="2">
    <location>
        <begin position="2"/>
        <end position="23"/>
    </location>
</feature>
<evidence type="ECO:0000259" key="2">
    <source>
        <dbReference type="Pfam" id="PF23717"/>
    </source>
</evidence>
<feature type="compositionally biased region" description="Polar residues" evidence="1">
    <location>
        <begin position="25"/>
        <end position="35"/>
    </location>
</feature>
<comment type="caution">
    <text evidence="3">The sequence shown here is derived from an EMBL/GenBank/DDBJ whole genome shotgun (WGS) entry which is preliminary data.</text>
</comment>
<proteinExistence type="predicted"/>
<sequence length="50" mass="5373">MDIVLGVSMAPTTVRLVLVEGKTPTAPQSTKTASRWSLPRTRPPLVRLSG</sequence>
<accession>X7YNW8</accession>
<name>X7YNW8_MYCXE</name>
<dbReference type="EMBL" id="JAOB01000090">
    <property type="protein sequence ID" value="EUA08897.1"/>
    <property type="molecule type" value="Genomic_DNA"/>
</dbReference>
<dbReference type="Pfam" id="PF23717">
    <property type="entry name" value="DUF7159"/>
    <property type="match status" value="1"/>
</dbReference>
<dbReference type="AlphaFoldDB" id="X7YNW8"/>
<dbReference type="InterPro" id="IPR055583">
    <property type="entry name" value="DUF7159"/>
</dbReference>
<organism evidence="3">
    <name type="scientific">Mycobacterium xenopi 4042</name>
    <dbReference type="NCBI Taxonomy" id="1299334"/>
    <lineage>
        <taxon>Bacteria</taxon>
        <taxon>Bacillati</taxon>
        <taxon>Actinomycetota</taxon>
        <taxon>Actinomycetes</taxon>
        <taxon>Mycobacteriales</taxon>
        <taxon>Mycobacteriaceae</taxon>
        <taxon>Mycobacterium</taxon>
    </lineage>
</organism>
<protein>
    <recommendedName>
        <fullName evidence="2">DUF7159 domain-containing protein</fullName>
    </recommendedName>
</protein>
<dbReference type="PATRIC" id="fig|1299334.3.peg.9442"/>
<feature type="region of interest" description="Disordered" evidence="1">
    <location>
        <begin position="22"/>
        <end position="50"/>
    </location>
</feature>
<reference evidence="3" key="1">
    <citation type="submission" date="2014-01" db="EMBL/GenBank/DDBJ databases">
        <authorList>
            <person name="Brown-Elliot B."/>
            <person name="Wallace R."/>
            <person name="Lenaerts A."/>
            <person name="Ordway D."/>
            <person name="DeGroote M.A."/>
            <person name="Parker T."/>
            <person name="Sizemore C."/>
            <person name="Tallon L.J."/>
            <person name="Sadzewicz L.K."/>
            <person name="Sengamalay N."/>
            <person name="Fraser C.M."/>
            <person name="Hine E."/>
            <person name="Shefchek K.A."/>
            <person name="Das S.P."/>
            <person name="Tettelin H."/>
        </authorList>
    </citation>
    <scope>NUCLEOTIDE SEQUENCE [LARGE SCALE GENOMIC DNA]</scope>
    <source>
        <strain evidence="3">4042</strain>
    </source>
</reference>
<gene>
    <name evidence="3" type="ORF">I553_9954</name>
</gene>